<dbReference type="InterPro" id="IPR052518">
    <property type="entry name" value="CHR_Transporter"/>
</dbReference>
<sequence>MILLTLFLTFFKIGLFTLGGGYAMIPLIQADVVGNGWMSLEQFIDFIAVAESTPGPFAVNTATFVGFRMGGPLGAAAATLGVVLPSFLIILFIAKWFMSFQDNFYVRSAMTGLRPVILGLISSAAFTIAVANFLPDLSSFYAALSSVNVRGLVIFGIILFLNCKWKLHPIWLIVISGVLGVLFFGVPEMMGMI</sequence>
<dbReference type="PANTHER" id="PTHR43663:SF1">
    <property type="entry name" value="CHROMATE TRANSPORTER"/>
    <property type="match status" value="1"/>
</dbReference>
<dbReference type="PANTHER" id="PTHR43663">
    <property type="entry name" value="CHROMATE TRANSPORT PROTEIN-RELATED"/>
    <property type="match status" value="1"/>
</dbReference>
<feature type="transmembrane region" description="Helical" evidence="7">
    <location>
        <begin position="168"/>
        <end position="186"/>
    </location>
</feature>
<name>A0A926IB27_9FIRM</name>
<feature type="transmembrane region" description="Helical" evidence="7">
    <location>
        <begin position="115"/>
        <end position="134"/>
    </location>
</feature>
<dbReference type="Pfam" id="PF02417">
    <property type="entry name" value="Chromate_transp"/>
    <property type="match status" value="1"/>
</dbReference>
<feature type="transmembrane region" description="Helical" evidence="7">
    <location>
        <begin position="140"/>
        <end position="161"/>
    </location>
</feature>
<feature type="transmembrane region" description="Helical" evidence="7">
    <location>
        <begin position="73"/>
        <end position="94"/>
    </location>
</feature>
<dbReference type="GO" id="GO:0015109">
    <property type="term" value="F:chromate transmembrane transporter activity"/>
    <property type="evidence" value="ECO:0007669"/>
    <property type="project" value="InterPro"/>
</dbReference>
<evidence type="ECO:0000313" key="9">
    <source>
        <dbReference type="Proteomes" id="UP000660861"/>
    </source>
</evidence>
<protein>
    <submittedName>
        <fullName evidence="8">Chromate transporter</fullName>
    </submittedName>
</protein>
<evidence type="ECO:0000256" key="1">
    <source>
        <dbReference type="ARBA" id="ARBA00004651"/>
    </source>
</evidence>
<proteinExistence type="inferred from homology"/>
<evidence type="ECO:0000256" key="7">
    <source>
        <dbReference type="SAM" id="Phobius"/>
    </source>
</evidence>
<keyword evidence="3" id="KW-1003">Cell membrane</keyword>
<dbReference type="RefSeq" id="WP_262396827.1">
    <property type="nucleotide sequence ID" value="NZ_JACRTC010000001.1"/>
</dbReference>
<evidence type="ECO:0000256" key="4">
    <source>
        <dbReference type="ARBA" id="ARBA00022692"/>
    </source>
</evidence>
<evidence type="ECO:0000313" key="8">
    <source>
        <dbReference type="EMBL" id="MBC8569732.1"/>
    </source>
</evidence>
<keyword evidence="6 7" id="KW-0472">Membrane</keyword>
<comment type="caution">
    <text evidence="8">The sequence shown here is derived from an EMBL/GenBank/DDBJ whole genome shotgun (WGS) entry which is preliminary data.</text>
</comment>
<dbReference type="InterPro" id="IPR003370">
    <property type="entry name" value="Chromate_transpt"/>
</dbReference>
<evidence type="ECO:0000256" key="5">
    <source>
        <dbReference type="ARBA" id="ARBA00022989"/>
    </source>
</evidence>
<dbReference type="EMBL" id="JACRTC010000001">
    <property type="protein sequence ID" value="MBC8569732.1"/>
    <property type="molecule type" value="Genomic_DNA"/>
</dbReference>
<dbReference type="AlphaFoldDB" id="A0A926IB27"/>
<evidence type="ECO:0000256" key="2">
    <source>
        <dbReference type="ARBA" id="ARBA00005262"/>
    </source>
</evidence>
<keyword evidence="5 7" id="KW-1133">Transmembrane helix</keyword>
<dbReference type="GO" id="GO:0005886">
    <property type="term" value="C:plasma membrane"/>
    <property type="evidence" value="ECO:0007669"/>
    <property type="project" value="UniProtKB-SubCell"/>
</dbReference>
<dbReference type="Proteomes" id="UP000660861">
    <property type="component" value="Unassembled WGS sequence"/>
</dbReference>
<gene>
    <name evidence="8" type="ORF">H8709_02690</name>
</gene>
<keyword evidence="9" id="KW-1185">Reference proteome</keyword>
<accession>A0A926IB27</accession>
<organism evidence="8 9">
    <name type="scientific">Zongyangia hominis</name>
    <dbReference type="NCBI Taxonomy" id="2763677"/>
    <lineage>
        <taxon>Bacteria</taxon>
        <taxon>Bacillati</taxon>
        <taxon>Bacillota</taxon>
        <taxon>Clostridia</taxon>
        <taxon>Eubacteriales</taxon>
        <taxon>Oscillospiraceae</taxon>
        <taxon>Zongyangia</taxon>
    </lineage>
</organism>
<comment type="similarity">
    <text evidence="2">Belongs to the chromate ion transporter (CHR) (TC 2.A.51) family.</text>
</comment>
<evidence type="ECO:0000256" key="6">
    <source>
        <dbReference type="ARBA" id="ARBA00023136"/>
    </source>
</evidence>
<comment type="subcellular location">
    <subcellularLocation>
        <location evidence="1">Cell membrane</location>
        <topology evidence="1">Multi-pass membrane protein</topology>
    </subcellularLocation>
</comment>
<keyword evidence="4 7" id="KW-0812">Transmembrane</keyword>
<reference evidence="8" key="1">
    <citation type="submission" date="2020-08" db="EMBL/GenBank/DDBJ databases">
        <title>Genome public.</title>
        <authorList>
            <person name="Liu C."/>
            <person name="Sun Q."/>
        </authorList>
    </citation>
    <scope>NUCLEOTIDE SEQUENCE</scope>
    <source>
        <strain evidence="8">NSJ-54</strain>
    </source>
</reference>
<evidence type="ECO:0000256" key="3">
    <source>
        <dbReference type="ARBA" id="ARBA00022475"/>
    </source>
</evidence>